<reference evidence="1 2" key="1">
    <citation type="submission" date="2018-06" db="EMBL/GenBank/DDBJ databases">
        <authorList>
            <consortium name="Pathogen Informatics"/>
            <person name="Doyle S."/>
        </authorList>
    </citation>
    <scope>NUCLEOTIDE SEQUENCE [LARGE SCALE GENOMIC DNA]</scope>
    <source>
        <strain evidence="1 2">NCTC11296</strain>
    </source>
</reference>
<dbReference type="EMBL" id="UGHK01000002">
    <property type="protein sequence ID" value="STO72672.1"/>
    <property type="molecule type" value="Genomic_DNA"/>
</dbReference>
<name>A0A377ID25_AVIPA</name>
<organism evidence="1 2">
    <name type="scientific">Avibacterium paragallinarum</name>
    <name type="common">Haemophilus gallinarum</name>
    <dbReference type="NCBI Taxonomy" id="728"/>
    <lineage>
        <taxon>Bacteria</taxon>
        <taxon>Pseudomonadati</taxon>
        <taxon>Pseudomonadota</taxon>
        <taxon>Gammaproteobacteria</taxon>
        <taxon>Pasteurellales</taxon>
        <taxon>Pasteurellaceae</taxon>
        <taxon>Avibacterium</taxon>
    </lineage>
</organism>
<proteinExistence type="predicted"/>
<sequence length="109" mass="12425">MGKAICSNHHKAIKKETKMHDLIKHTIQTLLFLVAIITVLSLADAYAQTAEDYYAMQGFSTEQLAEMERQANLEWQQEQGDLPPNLTVEAEKYLKNYTALLQEEINNGK</sequence>
<gene>
    <name evidence="1" type="ORF">NCTC11296_02611</name>
</gene>
<accession>A0A377ID25</accession>
<dbReference type="Proteomes" id="UP000254465">
    <property type="component" value="Unassembled WGS sequence"/>
</dbReference>
<protein>
    <submittedName>
        <fullName evidence="1">Uncharacterized protein</fullName>
    </submittedName>
</protein>
<evidence type="ECO:0000313" key="2">
    <source>
        <dbReference type="Proteomes" id="UP000254465"/>
    </source>
</evidence>
<evidence type="ECO:0000313" key="1">
    <source>
        <dbReference type="EMBL" id="STO72672.1"/>
    </source>
</evidence>
<dbReference type="AlphaFoldDB" id="A0A377ID25"/>